<evidence type="ECO:0000313" key="6">
    <source>
        <dbReference type="EMBL" id="QFU80148.1"/>
    </source>
</evidence>
<accession>A0A5P9NW00</accession>
<keyword evidence="6" id="KW-0496">Mitochondrion</keyword>
<dbReference type="PANTHER" id="PTHR11880:SF67">
    <property type="entry name" value="SMALL RIBOSOMAL SUBUNIT PROTEIN US19M"/>
    <property type="match status" value="1"/>
</dbReference>
<dbReference type="EMBL" id="MK720949">
    <property type="protein sequence ID" value="QIQ23002.1"/>
    <property type="molecule type" value="Genomic_DNA"/>
</dbReference>
<dbReference type="PROSITE" id="PS00323">
    <property type="entry name" value="RIBOSOMAL_S19"/>
    <property type="match status" value="1"/>
</dbReference>
<dbReference type="Pfam" id="PF00203">
    <property type="entry name" value="Ribosomal_S19"/>
    <property type="match status" value="1"/>
</dbReference>
<keyword evidence="3 4" id="KW-0687">Ribonucleoprotein</keyword>
<protein>
    <submittedName>
        <fullName evidence="6">Ribosomal protein S19</fullName>
    </submittedName>
</protein>
<dbReference type="HAMAP" id="MF_00531">
    <property type="entry name" value="Ribosomal_uS19"/>
    <property type="match status" value="1"/>
</dbReference>
<dbReference type="InterPro" id="IPR023575">
    <property type="entry name" value="Ribosomal_uS19_SF"/>
</dbReference>
<sequence length="132" mass="14970">MTRSIWKGPFLDPFLFKTIIRRNAVALQKPLPNAKVVEKTRSPGSSYNSLPEQTPSLPSVKTQLKIWSRRSTVVPQFVGQKVLIYNGKTWLSVLITEEMVGHKFGEFASTRLSSLSLAKVRQRRSVKSKKAR</sequence>
<dbReference type="RefSeq" id="YP_009710043.1">
    <property type="nucleotide sequence ID" value="NC_045180.1"/>
</dbReference>
<dbReference type="GO" id="GO:0005763">
    <property type="term" value="C:mitochondrial small ribosomal subunit"/>
    <property type="evidence" value="ECO:0007669"/>
    <property type="project" value="TreeGrafter"/>
</dbReference>
<dbReference type="GO" id="GO:0006412">
    <property type="term" value="P:translation"/>
    <property type="evidence" value="ECO:0007669"/>
    <property type="project" value="InterPro"/>
</dbReference>
<dbReference type="GO" id="GO:0003723">
    <property type="term" value="F:RNA binding"/>
    <property type="evidence" value="ECO:0007669"/>
    <property type="project" value="InterPro"/>
</dbReference>
<reference evidence="7" key="1">
    <citation type="submission" date="2019-03" db="EMBL/GenBank/DDBJ databases">
        <authorList>
            <person name="Cox C."/>
        </authorList>
    </citation>
    <scope>NUCLEOTIDE SEQUENCE</scope>
</reference>
<dbReference type="InterPro" id="IPR002222">
    <property type="entry name" value="Ribosomal_uS19"/>
</dbReference>
<name>A0A5P9NW00_COLSC</name>
<dbReference type="PANTHER" id="PTHR11880">
    <property type="entry name" value="RIBOSOMAL PROTEIN S19P FAMILY MEMBER"/>
    <property type="match status" value="1"/>
</dbReference>
<reference evidence="6" key="2">
    <citation type="submission" date="2019-10" db="EMBL/GenBank/DDBJ databases">
        <title>Complete mitogenome of the streptophyte green alga Coleochaete scutata (Coleochaetophyceae).</title>
        <authorList>
            <person name="Turmel M."/>
            <person name="Otis C."/>
            <person name="Lemieux C."/>
        </authorList>
    </citation>
    <scope>NUCLEOTIDE SEQUENCE</scope>
</reference>
<evidence type="ECO:0000256" key="2">
    <source>
        <dbReference type="ARBA" id="ARBA00022980"/>
    </source>
</evidence>
<dbReference type="GeneID" id="42369863"/>
<feature type="compositionally biased region" description="Polar residues" evidence="5">
    <location>
        <begin position="42"/>
        <end position="56"/>
    </location>
</feature>
<dbReference type="Gene3D" id="3.30.860.10">
    <property type="entry name" value="30s Ribosomal Protein S19, Chain A"/>
    <property type="match status" value="1"/>
</dbReference>
<proteinExistence type="inferred from homology"/>
<dbReference type="AlphaFoldDB" id="A0A5P9NW00"/>
<organism evidence="6">
    <name type="scientific">Coleochaete scutata</name>
    <dbReference type="NCBI Taxonomy" id="3125"/>
    <lineage>
        <taxon>Eukaryota</taxon>
        <taxon>Viridiplantae</taxon>
        <taxon>Streptophyta</taxon>
        <taxon>Coleochaetophyceae</taxon>
        <taxon>Coleochaetales</taxon>
        <taxon>Coleochaetaceae</taxon>
        <taxon>Coleochaete</taxon>
    </lineage>
</organism>
<dbReference type="EMBL" id="MN613583">
    <property type="protein sequence ID" value="QFU80148.1"/>
    <property type="molecule type" value="Genomic_DNA"/>
</dbReference>
<dbReference type="GO" id="GO:0000028">
    <property type="term" value="P:ribosomal small subunit assembly"/>
    <property type="evidence" value="ECO:0007669"/>
    <property type="project" value="TreeGrafter"/>
</dbReference>
<evidence type="ECO:0000256" key="4">
    <source>
        <dbReference type="RuleBase" id="RU003485"/>
    </source>
</evidence>
<feature type="region of interest" description="Disordered" evidence="5">
    <location>
        <begin position="37"/>
        <end position="56"/>
    </location>
</feature>
<geneLocation type="mitochondrion" evidence="6"/>
<evidence type="ECO:0000256" key="1">
    <source>
        <dbReference type="ARBA" id="ARBA00007345"/>
    </source>
</evidence>
<comment type="similarity">
    <text evidence="1 4">Belongs to the universal ribosomal protein uS19 family.</text>
</comment>
<dbReference type="PRINTS" id="PR00975">
    <property type="entry name" value="RIBOSOMALS19"/>
</dbReference>
<dbReference type="PIRSF" id="PIRSF002144">
    <property type="entry name" value="Ribosomal_S19"/>
    <property type="match status" value="1"/>
</dbReference>
<evidence type="ECO:0000313" key="7">
    <source>
        <dbReference type="EMBL" id="QIQ23002.1"/>
    </source>
</evidence>
<dbReference type="SUPFAM" id="SSF54570">
    <property type="entry name" value="Ribosomal protein S19"/>
    <property type="match status" value="1"/>
</dbReference>
<keyword evidence="2 4" id="KW-0689">Ribosomal protein</keyword>
<evidence type="ECO:0000256" key="3">
    <source>
        <dbReference type="ARBA" id="ARBA00023274"/>
    </source>
</evidence>
<evidence type="ECO:0000256" key="5">
    <source>
        <dbReference type="SAM" id="MobiDB-lite"/>
    </source>
</evidence>
<dbReference type="InterPro" id="IPR020934">
    <property type="entry name" value="Ribosomal_uS19_CS"/>
</dbReference>
<gene>
    <name evidence="6" type="primary">rps19</name>
</gene>
<dbReference type="GO" id="GO:0003735">
    <property type="term" value="F:structural constituent of ribosome"/>
    <property type="evidence" value="ECO:0007669"/>
    <property type="project" value="InterPro"/>
</dbReference>